<evidence type="ECO:0000259" key="6">
    <source>
        <dbReference type="PROSITE" id="PS50238"/>
    </source>
</evidence>
<feature type="compositionally biased region" description="Polar residues" evidence="3">
    <location>
        <begin position="105"/>
        <end position="122"/>
    </location>
</feature>
<comment type="caution">
    <text evidence="7">The sequence shown here is derived from an EMBL/GenBank/DDBJ whole genome shotgun (WGS) entry which is preliminary data.</text>
</comment>
<feature type="region of interest" description="Disordered" evidence="3">
    <location>
        <begin position="818"/>
        <end position="840"/>
    </location>
</feature>
<dbReference type="InterPro" id="IPR000198">
    <property type="entry name" value="RhoGAP_dom"/>
</dbReference>
<dbReference type="PANTHER" id="PTHR45899">
    <property type="entry name" value="RHO GTPASE ACTIVATING PROTEIN AT 15B, ISOFORM C"/>
    <property type="match status" value="1"/>
</dbReference>
<proteinExistence type="predicted"/>
<dbReference type="GO" id="GO:0005096">
    <property type="term" value="F:GTPase activator activity"/>
    <property type="evidence" value="ECO:0007669"/>
    <property type="project" value="UniProtKB-KW"/>
</dbReference>
<dbReference type="InterPro" id="IPR038508">
    <property type="entry name" value="ArfGAP_dom_sf"/>
</dbReference>
<evidence type="ECO:0000259" key="4">
    <source>
        <dbReference type="PROSITE" id="PS50003"/>
    </source>
</evidence>
<evidence type="ECO:0000256" key="3">
    <source>
        <dbReference type="SAM" id="MobiDB-lite"/>
    </source>
</evidence>
<dbReference type="SUPFAM" id="SSF57863">
    <property type="entry name" value="ArfGap/RecO-like zinc finger"/>
    <property type="match status" value="1"/>
</dbReference>
<evidence type="ECO:0000313" key="7">
    <source>
        <dbReference type="EMBL" id="KAK1163102.1"/>
    </source>
</evidence>
<feature type="region of interest" description="Disordered" evidence="3">
    <location>
        <begin position="1208"/>
        <end position="1228"/>
    </location>
</feature>
<dbReference type="PROSITE" id="PS50238">
    <property type="entry name" value="RHOGAP"/>
    <property type="match status" value="1"/>
</dbReference>
<dbReference type="SUPFAM" id="SSF48350">
    <property type="entry name" value="GTPase activation domain, GAP"/>
    <property type="match status" value="1"/>
</dbReference>
<feature type="compositionally biased region" description="Basic and acidic residues" evidence="3">
    <location>
        <begin position="234"/>
        <end position="249"/>
    </location>
</feature>
<dbReference type="InterPro" id="IPR052227">
    <property type="entry name" value="Arf-Rho-GAP_ANK-PH_domain"/>
</dbReference>
<evidence type="ECO:0000313" key="8">
    <source>
        <dbReference type="Proteomes" id="UP001230051"/>
    </source>
</evidence>
<dbReference type="GO" id="GO:0005737">
    <property type="term" value="C:cytoplasm"/>
    <property type="evidence" value="ECO:0007669"/>
    <property type="project" value="TreeGrafter"/>
</dbReference>
<dbReference type="Gene3D" id="1.10.220.150">
    <property type="entry name" value="Arf GTPase activating protein"/>
    <property type="match status" value="1"/>
</dbReference>
<evidence type="ECO:0000256" key="2">
    <source>
        <dbReference type="PROSITE-ProRule" id="PRU00288"/>
    </source>
</evidence>
<accession>A0AAD8D6J2</accession>
<gene>
    <name evidence="7" type="primary">Arap1</name>
    <name evidence="7" type="ORF">AOXY_G16472</name>
</gene>
<dbReference type="PANTHER" id="PTHR45899:SF5">
    <property type="entry name" value="ARF-GAP WITH RHO-GAP DOMAIN, ANK REPEAT AND PH DOMAIN-CONTAINING PROTEIN 1-LIKE"/>
    <property type="match status" value="1"/>
</dbReference>
<protein>
    <submittedName>
        <fullName evidence="7">Arf-GAP with Rho-GAP domain, ANK repeat and PH domain-containing protein 1 isoform X1</fullName>
    </submittedName>
</protein>
<dbReference type="Gene3D" id="2.30.29.30">
    <property type="entry name" value="Pleckstrin-homology domain (PH domain)/Phosphotyrosine-binding domain (PTB)"/>
    <property type="match status" value="2"/>
</dbReference>
<keyword evidence="2" id="KW-0862">Zinc</keyword>
<dbReference type="GO" id="GO:0008360">
    <property type="term" value="P:regulation of cell shape"/>
    <property type="evidence" value="ECO:0007669"/>
    <property type="project" value="TreeGrafter"/>
</dbReference>
<feature type="compositionally biased region" description="Low complexity" evidence="3">
    <location>
        <begin position="320"/>
        <end position="332"/>
    </location>
</feature>
<dbReference type="PRINTS" id="PR00405">
    <property type="entry name" value="REVINTRACTNG"/>
</dbReference>
<dbReference type="InterPro" id="IPR011993">
    <property type="entry name" value="PH-like_dom_sf"/>
</dbReference>
<dbReference type="PROSITE" id="PS50115">
    <property type="entry name" value="ARFGAP"/>
    <property type="match status" value="1"/>
</dbReference>
<dbReference type="InterPro" id="IPR001164">
    <property type="entry name" value="ArfGAP_dom"/>
</dbReference>
<dbReference type="InterPro" id="IPR008936">
    <property type="entry name" value="Rho_GTPase_activation_prot"/>
</dbReference>
<feature type="compositionally biased region" description="Polar residues" evidence="3">
    <location>
        <begin position="158"/>
        <end position="178"/>
    </location>
</feature>
<keyword evidence="2" id="KW-0863">Zinc-finger</keyword>
<dbReference type="Pfam" id="PF00620">
    <property type="entry name" value="RhoGAP"/>
    <property type="match status" value="1"/>
</dbReference>
<dbReference type="GO" id="GO:0008270">
    <property type="term" value="F:zinc ion binding"/>
    <property type="evidence" value="ECO:0007669"/>
    <property type="project" value="UniProtKB-KW"/>
</dbReference>
<feature type="region of interest" description="Disordered" evidence="3">
    <location>
        <begin position="1"/>
        <end position="412"/>
    </location>
</feature>
<dbReference type="GO" id="GO:0005547">
    <property type="term" value="F:phosphatidylinositol-3,4,5-trisphosphate binding"/>
    <property type="evidence" value="ECO:0007669"/>
    <property type="project" value="TreeGrafter"/>
</dbReference>
<feature type="compositionally biased region" description="Polar residues" evidence="3">
    <location>
        <begin position="251"/>
        <end position="285"/>
    </location>
</feature>
<sequence length="1228" mass="136073">MSKPLPGVVPPAGQTYPVPKPRKRTQSTLSEQSTAPPVPQPRRKSLCSILESEMPQIQIISSKEGVNSKLSSPVSNETEPQPNTDGSNEPEQKTNVPKIQHKPSTDPSTESQVKPSADLSSGSDHKPGADLSSGSDHKSSTDLSTEADVNECDHKPSSELSTDSQVKPNADLSNGSDKPSNDLADDSNDRPIQDLDTESDDKCSGSLTPESRVKPKADPSHGSVKHSFALPNDSDDKPSSDADDSERNPTADPSTEPQPKTSNYSSRESETPNTDSEASEHQPSSDCDESQRSPSADLSNAPDHKPAPDLSTESPHKLSSDLSQDSQSKTSSDGIAETQENPLISETDLQSNHQEDRLGVTEESGEGGVRRSMCSASQEGTTESGQPKTQDSRISQPGSCARHTASMRVSRRKQRFADCQMTAVDQPREQKPRGGSVVCRSGWLEVWQTRRHKMMWVEFNGKTLSMFKKRTDKFTETVFPVSCITNVWPGEGCKFLVSTLKKQYEFLTASEGIRDGWVSSLGTPQKEATLEQIEQHGPLALRELRTKVYAVLRGHRLWVYRNKEDFREGVAMTAINMNMSQAKQTGRHSFDLTTPYKIFSFTADSSRELVAWLGSLSQAVKSALSCSEVAQRVWASTWNQNCADCWSPDPEWASVNLLVVICDNCAGQHRAMGTAVSKVRSLKMDKSVWKEPLIQLFILFGNKSANELWGDQVPPAEQICPESSAEQRRAFIWAKYKQGRYRQLHPLYRSQEQLHQRLCEVGMTADVSETLALLCSGARVSIHPGEPSQPSPISLAEQAGQAMQAELLRQNQFTEAPFQDVGVDPSPPENRSVQDTEEFQGKLDKDKLVFSEEVDSAPCEVLNLKDVTSLCDCSTGQRHEFVMQILKERLQCSADDQETLRTHLRHIAKVLLPWPVQDSELAGVRCLSRVTAREGKWPEHRDAWAALRGTELLLYLTGGRQRDRLRLTLSQNYTYIATENRIEIISPERTLSLRFKHSWPCEKWGVLLKEALQPPPSSPAFGGGSLYPSPGRGSTRVPDPIERCISHITQHGLTVEGIYRRCGHLGKISRLVEGLHSTPCRAQFEKGELGVVDVSGALKQCLRLHGALFPEPHLSHWLQSAAIPEQAERLLGYREVLEQLSDEQRDILSRLFGHLYQVQAHSQVNRMTPQNLALVFMPTLFPDQALSTDAVNLTRELITHYTALFHGGEEEEEEEEEEGAAGGLLTIL</sequence>
<keyword evidence="2" id="KW-0479">Metal-binding</keyword>
<dbReference type="SUPFAM" id="SSF50729">
    <property type="entry name" value="PH domain-like"/>
    <property type="match status" value="3"/>
</dbReference>
<feature type="domain" description="PH" evidence="4">
    <location>
        <begin position="532"/>
        <end position="621"/>
    </location>
</feature>
<dbReference type="GO" id="GO:0007165">
    <property type="term" value="P:signal transduction"/>
    <property type="evidence" value="ECO:0007669"/>
    <property type="project" value="InterPro"/>
</dbReference>
<dbReference type="Proteomes" id="UP001230051">
    <property type="component" value="Unassembled WGS sequence"/>
</dbReference>
<feature type="compositionally biased region" description="Acidic residues" evidence="3">
    <location>
        <begin position="1209"/>
        <end position="1219"/>
    </location>
</feature>
<feature type="compositionally biased region" description="Polar residues" evidence="3">
    <location>
        <begin position="374"/>
        <end position="398"/>
    </location>
</feature>
<feature type="compositionally biased region" description="Polar residues" evidence="3">
    <location>
        <begin position="58"/>
        <end position="97"/>
    </location>
</feature>
<dbReference type="EMBL" id="JAGXEW010000015">
    <property type="protein sequence ID" value="KAK1163102.1"/>
    <property type="molecule type" value="Genomic_DNA"/>
</dbReference>
<feature type="domain" description="Rho-GAP" evidence="6">
    <location>
        <begin position="1024"/>
        <end position="1205"/>
    </location>
</feature>
<dbReference type="AlphaFoldDB" id="A0AAD8D6J2"/>
<dbReference type="SMART" id="SM00105">
    <property type="entry name" value="ArfGap"/>
    <property type="match status" value="1"/>
</dbReference>
<reference evidence="7" key="1">
    <citation type="submission" date="2022-02" db="EMBL/GenBank/DDBJ databases">
        <title>Atlantic sturgeon de novo genome assembly.</title>
        <authorList>
            <person name="Stock M."/>
            <person name="Klopp C."/>
            <person name="Guiguen Y."/>
            <person name="Cabau C."/>
            <person name="Parinello H."/>
            <person name="Santidrian Yebra-Pimentel E."/>
            <person name="Kuhl H."/>
            <person name="Dirks R.P."/>
            <person name="Guessner J."/>
            <person name="Wuertz S."/>
            <person name="Du K."/>
            <person name="Schartl M."/>
        </authorList>
    </citation>
    <scope>NUCLEOTIDE SEQUENCE</scope>
    <source>
        <strain evidence="7">STURGEONOMICS-FGT-2020</strain>
        <tissue evidence="7">Whole blood</tissue>
    </source>
</reference>
<organism evidence="7 8">
    <name type="scientific">Acipenser oxyrinchus oxyrinchus</name>
    <dbReference type="NCBI Taxonomy" id="40147"/>
    <lineage>
        <taxon>Eukaryota</taxon>
        <taxon>Metazoa</taxon>
        <taxon>Chordata</taxon>
        <taxon>Craniata</taxon>
        <taxon>Vertebrata</taxon>
        <taxon>Euteleostomi</taxon>
        <taxon>Actinopterygii</taxon>
        <taxon>Chondrostei</taxon>
        <taxon>Acipenseriformes</taxon>
        <taxon>Acipenseridae</taxon>
        <taxon>Acipenser</taxon>
    </lineage>
</organism>
<feature type="compositionally biased region" description="Polar residues" evidence="3">
    <location>
        <begin position="26"/>
        <end position="35"/>
    </location>
</feature>
<dbReference type="PROSITE" id="PS50003">
    <property type="entry name" value="PH_DOMAIN"/>
    <property type="match status" value="1"/>
</dbReference>
<feature type="domain" description="Arf-GAP" evidence="5">
    <location>
        <begin position="627"/>
        <end position="751"/>
    </location>
</feature>
<evidence type="ECO:0000259" key="5">
    <source>
        <dbReference type="PROSITE" id="PS50115"/>
    </source>
</evidence>
<name>A0AAD8D6J2_ACIOX</name>
<keyword evidence="8" id="KW-1185">Reference proteome</keyword>
<dbReference type="Gene3D" id="1.10.555.10">
    <property type="entry name" value="Rho GTPase activation protein"/>
    <property type="match status" value="1"/>
</dbReference>
<keyword evidence="1" id="KW-0343">GTPase activation</keyword>
<dbReference type="Pfam" id="PF01412">
    <property type="entry name" value="ArfGap"/>
    <property type="match status" value="1"/>
</dbReference>
<dbReference type="SMART" id="SM00324">
    <property type="entry name" value="RhoGAP"/>
    <property type="match status" value="1"/>
</dbReference>
<evidence type="ECO:0000256" key="1">
    <source>
        <dbReference type="ARBA" id="ARBA00022468"/>
    </source>
</evidence>
<dbReference type="InterPro" id="IPR037278">
    <property type="entry name" value="ARFGAP/RecO"/>
</dbReference>
<dbReference type="InterPro" id="IPR001849">
    <property type="entry name" value="PH_domain"/>
</dbReference>
<feature type="compositionally biased region" description="Polar residues" evidence="3">
    <location>
        <begin position="338"/>
        <end position="352"/>
    </location>
</feature>
<dbReference type="SMART" id="SM00233">
    <property type="entry name" value="PH"/>
    <property type="match status" value="3"/>
</dbReference>